<comment type="caution">
    <text evidence="2">The sequence shown here is derived from an EMBL/GenBank/DDBJ whole genome shotgun (WGS) entry which is preliminary data.</text>
</comment>
<sequence length="293" mass="32934">MISHFVTTVKFGQYLYLVKPRFSPSPPQVVTPAPVLQPRTSLSYTSPSVRPTQPTQPIQPVRPTVMPPPGFTLGDLSPFYGKVRIGYVTTFSYLGSGNRINLVSDYSLDTNLDITGWRFRNNKGQEVTIPQAVNLFPPHLVSSLGDIILGRSTNVYFFNSSSHGPSLHLNKCTGYLNGIYRYDPVLPKNCPYIDRSSISHLSGQCQNFILSLGSCETPDLNKFYSSVRSDDTACRSYIDNFSYRGCYARYSGDSNFISNEWRIWLDGQLPLDPSHDRVELLDRNGLLVSLYSY</sequence>
<feature type="compositionally biased region" description="Polar residues" evidence="1">
    <location>
        <begin position="43"/>
        <end position="58"/>
    </location>
</feature>
<evidence type="ECO:0000256" key="1">
    <source>
        <dbReference type="SAM" id="MobiDB-lite"/>
    </source>
</evidence>
<protein>
    <recommendedName>
        <fullName evidence="4">LTD domain-containing protein</fullName>
    </recommendedName>
</protein>
<gene>
    <name evidence="2" type="ORF">UY23_C0001G0252</name>
</gene>
<dbReference type="EMBL" id="LCPF01000001">
    <property type="protein sequence ID" value="KKU91646.1"/>
    <property type="molecule type" value="Genomic_DNA"/>
</dbReference>
<evidence type="ECO:0000313" key="3">
    <source>
        <dbReference type="Proteomes" id="UP000034956"/>
    </source>
</evidence>
<proteinExistence type="predicted"/>
<evidence type="ECO:0000313" key="2">
    <source>
        <dbReference type="EMBL" id="KKU91646.1"/>
    </source>
</evidence>
<reference evidence="2 3" key="1">
    <citation type="journal article" date="2015" name="Nature">
        <title>rRNA introns, odd ribosomes, and small enigmatic genomes across a large radiation of phyla.</title>
        <authorList>
            <person name="Brown C.T."/>
            <person name="Hug L.A."/>
            <person name="Thomas B.C."/>
            <person name="Sharon I."/>
            <person name="Castelle C.J."/>
            <person name="Singh A."/>
            <person name="Wilkins M.J."/>
            <person name="Williams K.H."/>
            <person name="Banfield J.F."/>
        </authorList>
    </citation>
    <scope>NUCLEOTIDE SEQUENCE [LARGE SCALE GENOMIC DNA]</scope>
</reference>
<evidence type="ECO:0008006" key="4">
    <source>
        <dbReference type="Google" id="ProtNLM"/>
    </source>
</evidence>
<feature type="region of interest" description="Disordered" evidence="1">
    <location>
        <begin position="43"/>
        <end position="64"/>
    </location>
</feature>
<organism evidence="2 3">
    <name type="scientific">Candidatus Jorgensenbacteria bacterium GW2011_GWA1_48_11</name>
    <dbReference type="NCBI Taxonomy" id="1618660"/>
    <lineage>
        <taxon>Bacteria</taxon>
        <taxon>Candidatus Joergenseniibacteriota</taxon>
    </lineage>
</organism>
<name>A0A0G1UBW0_9BACT</name>
<dbReference type="AlphaFoldDB" id="A0A0G1UBW0"/>
<accession>A0A0G1UBW0</accession>
<dbReference type="Proteomes" id="UP000034956">
    <property type="component" value="Unassembled WGS sequence"/>
</dbReference>